<name>A0A1C0AD70_9FIRM</name>
<gene>
    <name evidence="1" type="ORF">U472_00610</name>
</gene>
<accession>A0A1C0AD70</accession>
<keyword evidence="2" id="KW-1185">Reference proteome</keyword>
<sequence>MSVARLFLRSEKRKEYINEIEETIRDLFRNDFNKAKETLFDDLDTMVQHGATKCKVYFLSINDD</sequence>
<evidence type="ECO:0000313" key="1">
    <source>
        <dbReference type="EMBL" id="OCL28602.1"/>
    </source>
</evidence>
<reference evidence="2" key="1">
    <citation type="submission" date="2016-07" db="EMBL/GenBank/DDBJ databases">
        <authorList>
            <person name="Florea S."/>
            <person name="Webb J.S."/>
            <person name="Jaromczyk J."/>
            <person name="Schardl C.L."/>
        </authorList>
    </citation>
    <scope>NUCLEOTIDE SEQUENCE [LARGE SCALE GENOMIC DNA]</scope>
    <source>
        <strain evidence="2">Z6</strain>
    </source>
</reference>
<reference evidence="1 2" key="2">
    <citation type="submission" date="2016-08" db="EMBL/GenBank/DDBJ databases">
        <title>Orenia metallireducens sp. nov. strain Z6, a Novel Metal-reducing Firmicute from the Deep Subsurface.</title>
        <authorList>
            <person name="Maxim B.I."/>
            <person name="Kenneth K."/>
            <person name="Flynn T.M."/>
            <person name="Oloughlin E.J."/>
            <person name="Locke R.A."/>
            <person name="Weber J.R."/>
            <person name="Egan S.M."/>
            <person name="Mackie R.I."/>
            <person name="Cann I.K."/>
        </authorList>
    </citation>
    <scope>NUCLEOTIDE SEQUENCE [LARGE SCALE GENOMIC DNA]</scope>
    <source>
        <strain evidence="1 2">Z6</strain>
    </source>
</reference>
<organism evidence="1 2">
    <name type="scientific">Orenia metallireducens</name>
    <dbReference type="NCBI Taxonomy" id="1413210"/>
    <lineage>
        <taxon>Bacteria</taxon>
        <taxon>Bacillati</taxon>
        <taxon>Bacillota</taxon>
        <taxon>Clostridia</taxon>
        <taxon>Halanaerobiales</taxon>
        <taxon>Halobacteroidaceae</taxon>
        <taxon>Orenia</taxon>
    </lineage>
</organism>
<proteinExistence type="predicted"/>
<protein>
    <submittedName>
        <fullName evidence="1">Uncharacterized protein</fullName>
    </submittedName>
</protein>
<dbReference type="Proteomes" id="UP000093514">
    <property type="component" value="Unassembled WGS sequence"/>
</dbReference>
<dbReference type="AlphaFoldDB" id="A0A1C0AD70"/>
<comment type="caution">
    <text evidence="1">The sequence shown here is derived from an EMBL/GenBank/DDBJ whole genome shotgun (WGS) entry which is preliminary data.</text>
</comment>
<evidence type="ECO:0000313" key="2">
    <source>
        <dbReference type="Proteomes" id="UP000093514"/>
    </source>
</evidence>
<dbReference type="RefSeq" id="WP_068714462.1">
    <property type="nucleotide sequence ID" value="NZ_LWDV01000004.1"/>
</dbReference>
<dbReference type="EMBL" id="LWDV01000004">
    <property type="protein sequence ID" value="OCL28602.1"/>
    <property type="molecule type" value="Genomic_DNA"/>
</dbReference>